<dbReference type="OrthoDB" id="7464126at2759"/>
<dbReference type="Gene3D" id="3.40.50.300">
    <property type="entry name" value="P-loop containing nucleotide triphosphate hydrolases"/>
    <property type="match status" value="1"/>
</dbReference>
<organism evidence="4 5">
    <name type="scientific">Mycena sanguinolenta</name>
    <dbReference type="NCBI Taxonomy" id="230812"/>
    <lineage>
        <taxon>Eukaryota</taxon>
        <taxon>Fungi</taxon>
        <taxon>Dikarya</taxon>
        <taxon>Basidiomycota</taxon>
        <taxon>Agaricomycotina</taxon>
        <taxon>Agaricomycetes</taxon>
        <taxon>Agaricomycetidae</taxon>
        <taxon>Agaricales</taxon>
        <taxon>Marasmiineae</taxon>
        <taxon>Mycenaceae</taxon>
        <taxon>Mycena</taxon>
    </lineage>
</organism>
<evidence type="ECO:0000259" key="3">
    <source>
        <dbReference type="Pfam" id="PF24883"/>
    </source>
</evidence>
<evidence type="ECO:0000256" key="1">
    <source>
        <dbReference type="ARBA" id="ARBA00022737"/>
    </source>
</evidence>
<feature type="domain" description="Nephrocystin 3-like N-terminal" evidence="3">
    <location>
        <begin position="292"/>
        <end position="431"/>
    </location>
</feature>
<reference evidence="4" key="1">
    <citation type="submission" date="2020-05" db="EMBL/GenBank/DDBJ databases">
        <title>Mycena genomes resolve the evolution of fungal bioluminescence.</title>
        <authorList>
            <person name="Tsai I.J."/>
        </authorList>
    </citation>
    <scope>NUCLEOTIDE SEQUENCE</scope>
    <source>
        <strain evidence="4">160909Yilan</strain>
    </source>
</reference>
<evidence type="ECO:0000313" key="4">
    <source>
        <dbReference type="EMBL" id="KAF7349555.1"/>
    </source>
</evidence>
<name>A0A8H7CTD9_9AGAR</name>
<comment type="caution">
    <text evidence="4">The sequence shown here is derived from an EMBL/GenBank/DDBJ whole genome shotgun (WGS) entry which is preliminary data.</text>
</comment>
<proteinExistence type="predicted"/>
<gene>
    <name evidence="4" type="ORF">MSAN_01746000</name>
</gene>
<dbReference type="Pfam" id="PF24883">
    <property type="entry name" value="NPHP3_N"/>
    <property type="match status" value="1"/>
</dbReference>
<dbReference type="Proteomes" id="UP000623467">
    <property type="component" value="Unassembled WGS sequence"/>
</dbReference>
<dbReference type="AlphaFoldDB" id="A0A8H7CTD9"/>
<keyword evidence="1" id="KW-0677">Repeat</keyword>
<protein>
    <submittedName>
        <fullName evidence="4">Ankyrin repeat-containing domain protein</fullName>
    </submittedName>
</protein>
<evidence type="ECO:0000256" key="2">
    <source>
        <dbReference type="SAM" id="MobiDB-lite"/>
    </source>
</evidence>
<accession>A0A8H7CTD9</accession>
<dbReference type="SUPFAM" id="SSF52540">
    <property type="entry name" value="P-loop containing nucleoside triphosphate hydrolases"/>
    <property type="match status" value="1"/>
</dbReference>
<dbReference type="InterPro" id="IPR027417">
    <property type="entry name" value="P-loop_NTPase"/>
</dbReference>
<dbReference type="EMBL" id="JACAZH010000016">
    <property type="protein sequence ID" value="KAF7349555.1"/>
    <property type="molecule type" value="Genomic_DNA"/>
</dbReference>
<evidence type="ECO:0000313" key="5">
    <source>
        <dbReference type="Proteomes" id="UP000623467"/>
    </source>
</evidence>
<feature type="region of interest" description="Disordered" evidence="2">
    <location>
        <begin position="108"/>
        <end position="139"/>
    </location>
</feature>
<feature type="compositionally biased region" description="Basic and acidic residues" evidence="2">
    <location>
        <begin position="128"/>
        <end position="139"/>
    </location>
</feature>
<keyword evidence="5" id="KW-1185">Reference proteome</keyword>
<sequence>MPLYSADQVRPPGFCHFSFFLITMKDPKRVLDWIHRKKSSAKSSAPAAALLTDDTPTKSEDESECVINGFTLVLDLAKQAFDIAEIAPFIKPVPALLQKIVEALGHNTADSEPESESVEIRARRKRKTGVERETAGEKPKKSVVMDSYKEWKDVDEKRLLVQRVVDLTVQHKAIKELKHELELLGMRLMTNRLVQLCLNRTPNTQTQDKIHNIVYNPHGTIQAPVIIHGGTGGPGGDGDTLGGAGGIGGGPSVNFTSMSVISATEEKLAKWLQSPPEMAEKQHDTEQLQSKGTGQWFLNDKRFIEWADNPGVLWVEGPSGAGKSVISSMVINNLFAHQAEFAAAHLLAVGFFYFDFRNRETQSVEIALRRIVLQLSAQALDPYRTLDEHWGLSKGQKLPSYQDLLLLLFKLLHELGRTYIVFDALDECNSSNF</sequence>
<dbReference type="PANTHER" id="PTHR10039">
    <property type="entry name" value="AMELOGENIN"/>
    <property type="match status" value="1"/>
</dbReference>
<dbReference type="InterPro" id="IPR056884">
    <property type="entry name" value="NPHP3-like_N"/>
</dbReference>
<dbReference type="PANTHER" id="PTHR10039:SF16">
    <property type="entry name" value="GPI INOSITOL-DEACYLASE"/>
    <property type="match status" value="1"/>
</dbReference>